<dbReference type="EMBL" id="CP051685">
    <property type="protein sequence ID" value="QJE01726.1"/>
    <property type="molecule type" value="Genomic_DNA"/>
</dbReference>
<proteinExistence type="predicted"/>
<organism evidence="2 3">
    <name type="scientific">Massilia forsythiae</name>
    <dbReference type="NCBI Taxonomy" id="2728020"/>
    <lineage>
        <taxon>Bacteria</taxon>
        <taxon>Pseudomonadati</taxon>
        <taxon>Pseudomonadota</taxon>
        <taxon>Betaproteobacteria</taxon>
        <taxon>Burkholderiales</taxon>
        <taxon>Oxalobacteraceae</taxon>
        <taxon>Telluria group</taxon>
        <taxon>Massilia</taxon>
    </lineage>
</organism>
<accession>A0A7Z2VYE9</accession>
<evidence type="ECO:0000313" key="2">
    <source>
        <dbReference type="EMBL" id="QJE01726.1"/>
    </source>
</evidence>
<sequence length="918" mass="94388">MTASPVQTPAAAKAASLQATLDALAVVVSDFAADQVADMAARMAADLADVGRPGLETREVYRRVKSAKLLKENGYAFVHLASNAIEAALRREFDAFNPQAAAPKAAASLSLVPLEEIDGKLAFGALARPFDIAHSEALATLSVRLGMLFGRGVLRADANPFRPAVLLEALEQAWREFEPDSEAHCLARPLLRPSIVFDPAPLYERLADVLKRKEGQPGSADACRFQKTDDAAAARAARASGRAALAEQLRKLFGDDGGDEGVPLIPDLPGMPAGTGGWRPSGAAGFAPGGGSGAASVAGLPADGASPGGGVPQAGMAAGQAGMIQAQVDAAVHMAPGFVPAAGASAAVPMAGMAPAAGFAAGVFQGMAVAVPGGATAPMPAHALLAPGLAGGLPPGALADPDMAAGNAGKMAQGAAPAPYWAGVPVHGLAAAAAGLAPPSFSALPAAGAAPLLELLARIEPALAAGVGMGRSAPASALEHGAGGVSGAGGADGARHDAAAPVAVPHNVFYLPRLKQSLPRGALSRGDAHTLDLLSRVFETVLLDASIPPQARELLQALQVPVLKAALRDKAFFFEEAHPARRLVDLLSRMGWAQHKDGDDPLFQAMQRSVERVAAAGAAEQGAAADGVAGGDGFAQAVAGLEASIAEEESAHEQALAAPVASALKQERMAVASRAARAAVALRVDAGDLDDVVGAFLAQRWTTVMTFAYSIEDDKPGAVGNATRAMDDLIWSIKPKATQEQRKALIARLPRLLGTLNKWLDAIRWQDAERLQFFARLAECHASIVRAPIELSPERQLELAVEAAQQDALRRVELENAAAEQEAARRQAISPVDGLERGMWCEFRAADSGPRKVRLAWVSPLRTLFIFSGAGRREAFSMTAEKLAAALHAGAARVLALDGVVGQVLQEAMRAGNDTAIA</sequence>
<feature type="coiled-coil region" evidence="1">
    <location>
        <begin position="802"/>
        <end position="829"/>
    </location>
</feature>
<dbReference type="Proteomes" id="UP000502415">
    <property type="component" value="Chromosome"/>
</dbReference>
<keyword evidence="3" id="KW-1185">Reference proteome</keyword>
<dbReference type="InterPro" id="IPR012434">
    <property type="entry name" value="DUF1631"/>
</dbReference>
<keyword evidence="1" id="KW-0175">Coiled coil</keyword>
<protein>
    <submittedName>
        <fullName evidence="2">DUF1631 domain-containing protein</fullName>
    </submittedName>
</protein>
<evidence type="ECO:0000313" key="3">
    <source>
        <dbReference type="Proteomes" id="UP000502415"/>
    </source>
</evidence>
<dbReference type="KEGG" id="mfy:HH212_18240"/>
<evidence type="ECO:0000256" key="1">
    <source>
        <dbReference type="SAM" id="Coils"/>
    </source>
</evidence>
<reference evidence="2 3" key="1">
    <citation type="submission" date="2020-04" db="EMBL/GenBank/DDBJ databases">
        <title>Genome sequencing of novel species.</title>
        <authorList>
            <person name="Heo J."/>
            <person name="Kim S.-J."/>
            <person name="Kim J.-S."/>
            <person name="Hong S.-B."/>
            <person name="Kwon S.-W."/>
        </authorList>
    </citation>
    <scope>NUCLEOTIDE SEQUENCE [LARGE SCALE GENOMIC DNA]</scope>
    <source>
        <strain evidence="2 3">GN2-R2</strain>
    </source>
</reference>
<gene>
    <name evidence="2" type="ORF">HH212_18240</name>
</gene>
<dbReference type="RefSeq" id="WP_170203764.1">
    <property type="nucleotide sequence ID" value="NZ_CP051685.1"/>
</dbReference>
<dbReference type="AlphaFoldDB" id="A0A7Z2VYE9"/>
<dbReference type="Pfam" id="PF07793">
    <property type="entry name" value="DUF1631"/>
    <property type="match status" value="2"/>
</dbReference>
<name>A0A7Z2VYE9_9BURK</name>